<dbReference type="PRINTS" id="PR00364">
    <property type="entry name" value="DISEASERSIST"/>
</dbReference>
<dbReference type="GO" id="GO:0006952">
    <property type="term" value="P:defense response"/>
    <property type="evidence" value="ECO:0007669"/>
    <property type="project" value="UniProtKB-KW"/>
</dbReference>
<dbReference type="InterPro" id="IPR038005">
    <property type="entry name" value="RX-like_CC"/>
</dbReference>
<dbReference type="Proteomes" id="UP000593568">
    <property type="component" value="Unassembled WGS sequence"/>
</dbReference>
<dbReference type="InterPro" id="IPR042197">
    <property type="entry name" value="Apaf_helical"/>
</dbReference>
<feature type="domain" description="NB-ARC" evidence="6">
    <location>
        <begin position="169"/>
        <end position="345"/>
    </location>
</feature>
<dbReference type="InterPro" id="IPR041118">
    <property type="entry name" value="Rx_N"/>
</dbReference>
<organism evidence="10 11">
    <name type="scientific">Gossypium trilobum</name>
    <dbReference type="NCBI Taxonomy" id="34281"/>
    <lineage>
        <taxon>Eukaryota</taxon>
        <taxon>Viridiplantae</taxon>
        <taxon>Streptophyta</taxon>
        <taxon>Embryophyta</taxon>
        <taxon>Tracheophyta</taxon>
        <taxon>Spermatophyta</taxon>
        <taxon>Magnoliopsida</taxon>
        <taxon>eudicotyledons</taxon>
        <taxon>Gunneridae</taxon>
        <taxon>Pentapetalae</taxon>
        <taxon>rosids</taxon>
        <taxon>malvids</taxon>
        <taxon>Malvales</taxon>
        <taxon>Malvaceae</taxon>
        <taxon>Malvoideae</taxon>
        <taxon>Gossypium</taxon>
    </lineage>
</organism>
<dbReference type="Pfam" id="PF18052">
    <property type="entry name" value="Rx_N"/>
    <property type="match status" value="1"/>
</dbReference>
<dbReference type="CDD" id="cd14798">
    <property type="entry name" value="RX-CC_like"/>
    <property type="match status" value="1"/>
</dbReference>
<dbReference type="SUPFAM" id="SSF52058">
    <property type="entry name" value="L domain-like"/>
    <property type="match status" value="3"/>
</dbReference>
<dbReference type="InterPro" id="IPR058922">
    <property type="entry name" value="WHD_DRP"/>
</dbReference>
<feature type="domain" description="Disease resistance protein winged helix" evidence="8">
    <location>
        <begin position="426"/>
        <end position="494"/>
    </location>
</feature>
<evidence type="ECO:0000256" key="1">
    <source>
        <dbReference type="ARBA" id="ARBA00022614"/>
    </source>
</evidence>
<evidence type="ECO:0000259" key="8">
    <source>
        <dbReference type="Pfam" id="PF23559"/>
    </source>
</evidence>
<accession>A0A7J9DV13</accession>
<dbReference type="InterPro" id="IPR056789">
    <property type="entry name" value="LRR_R13L1-DRL21"/>
</dbReference>
<feature type="domain" description="Disease resistance N-terminal" evidence="7">
    <location>
        <begin position="9"/>
        <end position="94"/>
    </location>
</feature>
<feature type="non-terminal residue" evidence="10">
    <location>
        <position position="1389"/>
    </location>
</feature>
<dbReference type="InterPro" id="IPR006553">
    <property type="entry name" value="Leu-rich_rpt_Cys-con_subtyp"/>
</dbReference>
<dbReference type="InterPro" id="IPR036388">
    <property type="entry name" value="WH-like_DNA-bd_sf"/>
</dbReference>
<keyword evidence="5" id="KW-0067">ATP-binding</keyword>
<evidence type="ECO:0000259" key="7">
    <source>
        <dbReference type="Pfam" id="PF18052"/>
    </source>
</evidence>
<dbReference type="PANTHER" id="PTHR36766">
    <property type="entry name" value="PLANT BROAD-SPECTRUM MILDEW RESISTANCE PROTEIN RPW8"/>
    <property type="match status" value="1"/>
</dbReference>
<sequence length="1389" mass="154865">MAQSFVSAVVGEAASKAASVAVEMITVGWGFKDDMQRLGNSLEMIGAFLQDAEGNQKQMNSVKLSLMWLRDVAYEADEVLDEIAYEFLRRKVEIGDQMLRKLRDTPSTVTFQHNMANKVKDILNSLDDLNKIAKDYGLQQLAIGQRILIPSNVETVSFLDGSSIVGRKNDFSKVVDMLVSPQDNRPVSVVPIVGMAGIGKTTLARLVYHDVDVQRRFDVRFWVCVSDDFNFRRILREMLEHFKGTSIPQNLNALTAKLKAKIEQAKSGNEQIKYLLVLDDVWNVKEWEELMRCLEGVNENRGNKVIVTTRIEDVALKVETLPNQRHQPGELKDEECWSIIKEKACGDSPIFPSLVSIGKEIAKQCHGVPLAANVIGGTMRKIERSQDAWLKIQKSDVWNSVNSVLRLSFDHLSSPCLKKCFAYCAMFPKDFCFAKEQLIQLWMAEGFLGASKEMDTGNRYFHELLSNSLFKDVRKDRCGNILTCKMHGLMHDLALSVSKFETLIFQENSSSSTDEVSHIRHLSIGYDGESLPIILTAVAPKLHSLFSEIDVFKKLSRTFTSLRVMKFSGADILELPASLGELKHLRYMDISKTSIKVLPQSITKLYMLQTLRFMGCRELAFPDGLRNLISLKHIHFDNQSSQPIELRHLISLQTLPMFFVRDIEFHLDALECLNELGGQLRICSLQSVRDREEAQKANLRLKTKLCKLIFEWTKFSTGTCEEVLEGLQPPSGLQSLIVWNYGGEKLPSWMSRPVHGSNIGSLLLDNLMELELNNCINCKSLPPLGQLQSLKFLALRNMEKVQCIGNEFYCDGSNQGEIEVFPALKTFTLRRMRNLKEWTATTAAIMFPCLEELLISNCPLLESVPLTGQCLSLKKLGIEDCSKLSSIGDGLATSTLEELTIVKCQNLCSIPNLNGFSSLRSVYVYDCSKLEIVPIAGICSSLEELCIFECKELRKIGDGLSTSTCLKELKLSGCANLSSIPVMDGFSFLRNLDISNCRELEIVPIRGRCPSLKKLLISSCQNLSKIGDGLSTSTYLEELKLSYCPNLSSIPDLEGFCSLRILDLAICYDLEIVPIKGPCSSLEKLNIYRCQKLSKIGDGLSAATCLKELKLSACPNLSSIPVMDGFSFLRNLDISKCRELEIVPIRGRCSSLQKLHISSCRKLSKIEDGLSTSTYLEELKLSDCPDLSSIPDLEGFSSLRILDISICENLEIVPIGGQCTSLEKLHISSCRKLSKIGDGLSTSICLEELKLSDCPNLSSIPDLEGFSSLRILDISICENLEIVPMGGQCSSLEKLHISSCRKLSNIGDGLYTSIYLEELKLTDCPNLSSIPDLEGFSSLRLLDISIYENLEIVPIGVQCSSLEKLHISSCRKLSKIGDGLSTSSCLEEL</sequence>
<keyword evidence="1" id="KW-0433">Leucine-rich repeat</keyword>
<dbReference type="PANTHER" id="PTHR36766:SF70">
    <property type="entry name" value="DISEASE RESISTANCE PROTEIN RGA4"/>
    <property type="match status" value="1"/>
</dbReference>
<dbReference type="Pfam" id="PF23559">
    <property type="entry name" value="WHD_DRP"/>
    <property type="match status" value="1"/>
</dbReference>
<dbReference type="Gene3D" id="3.40.50.300">
    <property type="entry name" value="P-loop containing nucleotide triphosphate hydrolases"/>
    <property type="match status" value="1"/>
</dbReference>
<evidence type="ECO:0000256" key="2">
    <source>
        <dbReference type="ARBA" id="ARBA00022737"/>
    </source>
</evidence>
<dbReference type="InterPro" id="IPR002182">
    <property type="entry name" value="NB-ARC"/>
</dbReference>
<evidence type="ECO:0000259" key="9">
    <source>
        <dbReference type="Pfam" id="PF25019"/>
    </source>
</evidence>
<dbReference type="FunFam" id="1.10.10.10:FF:000322">
    <property type="entry name" value="Probable disease resistance protein At1g63360"/>
    <property type="match status" value="1"/>
</dbReference>
<dbReference type="GO" id="GO:0043531">
    <property type="term" value="F:ADP binding"/>
    <property type="evidence" value="ECO:0007669"/>
    <property type="project" value="InterPro"/>
</dbReference>
<evidence type="ECO:0008006" key="12">
    <source>
        <dbReference type="Google" id="ProtNLM"/>
    </source>
</evidence>
<evidence type="ECO:0000256" key="3">
    <source>
        <dbReference type="ARBA" id="ARBA00022741"/>
    </source>
</evidence>
<proteinExistence type="predicted"/>
<keyword evidence="4" id="KW-0611">Plant defense</keyword>
<comment type="caution">
    <text evidence="10">The sequence shown here is derived from an EMBL/GenBank/DDBJ whole genome shotgun (WGS) entry which is preliminary data.</text>
</comment>
<dbReference type="InterPro" id="IPR032675">
    <property type="entry name" value="LRR_dom_sf"/>
</dbReference>
<dbReference type="Pfam" id="PF25019">
    <property type="entry name" value="LRR_R13L1-DRL21"/>
    <property type="match status" value="1"/>
</dbReference>
<evidence type="ECO:0000256" key="4">
    <source>
        <dbReference type="ARBA" id="ARBA00022821"/>
    </source>
</evidence>
<dbReference type="SUPFAM" id="SSF52540">
    <property type="entry name" value="P-loop containing nucleoside triphosphate hydrolases"/>
    <property type="match status" value="1"/>
</dbReference>
<dbReference type="Gene3D" id="1.10.10.10">
    <property type="entry name" value="Winged helix-like DNA-binding domain superfamily/Winged helix DNA-binding domain"/>
    <property type="match status" value="1"/>
</dbReference>
<dbReference type="InterPro" id="IPR027417">
    <property type="entry name" value="P-loop_NTPase"/>
</dbReference>
<dbReference type="GO" id="GO:0051707">
    <property type="term" value="P:response to other organism"/>
    <property type="evidence" value="ECO:0007669"/>
    <property type="project" value="UniProtKB-ARBA"/>
</dbReference>
<keyword evidence="11" id="KW-1185">Reference proteome</keyword>
<evidence type="ECO:0000313" key="11">
    <source>
        <dbReference type="Proteomes" id="UP000593568"/>
    </source>
</evidence>
<dbReference type="GO" id="GO:0005524">
    <property type="term" value="F:ATP binding"/>
    <property type="evidence" value="ECO:0007669"/>
    <property type="project" value="UniProtKB-KW"/>
</dbReference>
<dbReference type="FunFam" id="3.40.50.300:FF:001091">
    <property type="entry name" value="Probable disease resistance protein At1g61300"/>
    <property type="match status" value="1"/>
</dbReference>
<evidence type="ECO:0000256" key="5">
    <source>
        <dbReference type="ARBA" id="ARBA00022840"/>
    </source>
</evidence>
<keyword evidence="3" id="KW-0547">Nucleotide-binding</keyword>
<dbReference type="Gene3D" id="1.10.8.430">
    <property type="entry name" value="Helical domain of apoptotic protease-activating factors"/>
    <property type="match status" value="1"/>
</dbReference>
<reference evidence="10 11" key="1">
    <citation type="journal article" date="2019" name="Genome Biol. Evol.">
        <title>Insights into the evolution of the New World diploid cottons (Gossypium, subgenus Houzingenia) based on genome sequencing.</title>
        <authorList>
            <person name="Grover C.E."/>
            <person name="Arick M.A. 2nd"/>
            <person name="Thrash A."/>
            <person name="Conover J.L."/>
            <person name="Sanders W.S."/>
            <person name="Peterson D.G."/>
            <person name="Frelichowski J.E."/>
            <person name="Scheffler J.A."/>
            <person name="Scheffler B.E."/>
            <person name="Wendel J.F."/>
        </authorList>
    </citation>
    <scope>NUCLEOTIDE SEQUENCE [LARGE SCALE GENOMIC DNA]</scope>
    <source>
        <strain evidence="10">8</strain>
        <tissue evidence="10">Leaf</tissue>
    </source>
</reference>
<evidence type="ECO:0000313" key="10">
    <source>
        <dbReference type="EMBL" id="MBA0764531.1"/>
    </source>
</evidence>
<feature type="domain" description="R13L1/DRL21-like LRR repeat region" evidence="9">
    <location>
        <begin position="667"/>
        <end position="798"/>
    </location>
</feature>
<keyword evidence="2" id="KW-0677">Repeat</keyword>
<dbReference type="EMBL" id="JABEZW010000005">
    <property type="protein sequence ID" value="MBA0764531.1"/>
    <property type="molecule type" value="Genomic_DNA"/>
</dbReference>
<gene>
    <name evidence="10" type="ORF">Gotri_013878</name>
</gene>
<dbReference type="SMART" id="SM00367">
    <property type="entry name" value="LRR_CC"/>
    <property type="match status" value="9"/>
</dbReference>
<evidence type="ECO:0000259" key="6">
    <source>
        <dbReference type="Pfam" id="PF00931"/>
    </source>
</evidence>
<protein>
    <recommendedName>
        <fullName evidence="12">Disease resistance protein RGA3</fullName>
    </recommendedName>
</protein>
<dbReference type="Gene3D" id="1.20.5.4130">
    <property type="match status" value="1"/>
</dbReference>
<dbReference type="Pfam" id="PF00931">
    <property type="entry name" value="NB-ARC"/>
    <property type="match status" value="1"/>
</dbReference>
<dbReference type="Gene3D" id="3.80.10.10">
    <property type="entry name" value="Ribonuclease Inhibitor"/>
    <property type="match status" value="6"/>
</dbReference>
<name>A0A7J9DV13_9ROSI</name>